<comment type="caution">
    <text evidence="2">The sequence shown here is derived from an EMBL/GenBank/DDBJ whole genome shotgun (WGS) entry which is preliminary data.</text>
</comment>
<dbReference type="InterPro" id="IPR016162">
    <property type="entry name" value="Ald_DH_N"/>
</dbReference>
<dbReference type="Gene3D" id="3.40.309.10">
    <property type="entry name" value="Aldehyde Dehydrogenase, Chain A, domain 2"/>
    <property type="match status" value="1"/>
</dbReference>
<dbReference type="InterPro" id="IPR016163">
    <property type="entry name" value="Ald_DH_C"/>
</dbReference>
<evidence type="ECO:0000259" key="1">
    <source>
        <dbReference type="Pfam" id="PF00171"/>
    </source>
</evidence>
<protein>
    <recommendedName>
        <fullName evidence="1">Aldehyde dehydrogenase domain-containing protein</fullName>
    </recommendedName>
</protein>
<dbReference type="EMBL" id="CAXAMN010027162">
    <property type="protein sequence ID" value="CAK9109083.1"/>
    <property type="molecule type" value="Genomic_DNA"/>
</dbReference>
<dbReference type="PANTHER" id="PTHR42804:SF1">
    <property type="entry name" value="ALDEHYDE DEHYDROGENASE-RELATED"/>
    <property type="match status" value="1"/>
</dbReference>
<dbReference type="Pfam" id="PF00171">
    <property type="entry name" value="Aldedh"/>
    <property type="match status" value="1"/>
</dbReference>
<keyword evidence="3" id="KW-1185">Reference proteome</keyword>
<accession>A0ABP0S9P1</accession>
<feature type="domain" description="Aldehyde dehydrogenase" evidence="1">
    <location>
        <begin position="104"/>
        <end position="371"/>
    </location>
</feature>
<evidence type="ECO:0000313" key="3">
    <source>
        <dbReference type="Proteomes" id="UP001642484"/>
    </source>
</evidence>
<organism evidence="2 3">
    <name type="scientific">Durusdinium trenchii</name>
    <dbReference type="NCBI Taxonomy" id="1381693"/>
    <lineage>
        <taxon>Eukaryota</taxon>
        <taxon>Sar</taxon>
        <taxon>Alveolata</taxon>
        <taxon>Dinophyceae</taxon>
        <taxon>Suessiales</taxon>
        <taxon>Symbiodiniaceae</taxon>
        <taxon>Durusdinium</taxon>
    </lineage>
</organism>
<dbReference type="InterPro" id="IPR015590">
    <property type="entry name" value="Aldehyde_DH_dom"/>
</dbReference>
<reference evidence="2 3" key="1">
    <citation type="submission" date="2024-02" db="EMBL/GenBank/DDBJ databases">
        <authorList>
            <person name="Chen Y."/>
            <person name="Shah S."/>
            <person name="Dougan E. K."/>
            <person name="Thang M."/>
            <person name="Chan C."/>
        </authorList>
    </citation>
    <scope>NUCLEOTIDE SEQUENCE [LARGE SCALE GENOMIC DNA]</scope>
</reference>
<dbReference type="SUPFAM" id="SSF53720">
    <property type="entry name" value="ALDH-like"/>
    <property type="match status" value="1"/>
</dbReference>
<name>A0ABP0S9P1_9DINO</name>
<evidence type="ECO:0000313" key="2">
    <source>
        <dbReference type="EMBL" id="CAK9109083.1"/>
    </source>
</evidence>
<sequence length="812" mass="88886">MLAGGQAALQKVLERWQQKKGTAVEWLTKELGCNVKFATQVQVNMVDMHLGSRVQLRVNPPAFCFEPSTLWVSTPSRVEPCRWWTRQSGLKMVDLIKFEERMPMGSLVVKEPVGVVGCITPWNYPLNQIAAKVFPALLVGCTVVLKPSEVTPVCAYLLAEAIHEAEVPPGVFNMIMGDGPNCGEVLAAHEDVDLVSFTGSTRAGRRISEVAAKTLKVVRTELGGKSAALLLEDADFQALIPKFVKSLMANTGQSCNALSRLLVPRTRYEEAVGIAKKVAEATIVGESADSKASIGPVVSQAQWDRVQGYIQTGIKEGAKLVAGGPGRPDGLSNGFFVKPTVFADVDNKMTIAQEEIFGPVLSIIPYSSEEDGRYHGEVEKLNADGSRFQDDPFVALVHRQIPWLRQLYDSEDGPGDCKLLALIDWEERVGQRKGKSCSVVSRHELTPRGLAALNTAGNLCALAAAGTHDHALVRVLSGAAASCVASFNFCMQKPLKTHQKTAGCWGMAFAILHFANLALLLHEQNHGLHLTDEEEDIYEHGFQSHGVTPRQFAKLLKAGAKFQNYAPGERIVAAGDAVQRVLYVTEGTCVAERAAGVVNIEYHQDVFIGTLWPKAWRSEFLGIPFTNEPNTNEDWEDSWLIEQAEARGLRNRGTSDDLHALLRSGLEEKTGPLTNVRAGSAWVSDVVAGPEGCRLLEWPLGVFSCAVGADESLCTAFQHVETMGLASKIVKGASRKALEGYKEILRATLSDNMIRPEEKMALDRYRARHGIPDGEHLQMLEGFGWSAEEFRCGMKTGFWSSLRQKWMATHKS</sequence>
<gene>
    <name evidence="2" type="ORF">CCMP2556_LOCUS50789</name>
</gene>
<dbReference type="PANTHER" id="PTHR42804">
    <property type="entry name" value="ALDEHYDE DEHYDROGENASE"/>
    <property type="match status" value="1"/>
</dbReference>
<dbReference type="Gene3D" id="3.40.605.10">
    <property type="entry name" value="Aldehyde Dehydrogenase, Chain A, domain 1"/>
    <property type="match status" value="1"/>
</dbReference>
<proteinExistence type="predicted"/>
<dbReference type="InterPro" id="IPR016161">
    <property type="entry name" value="Ald_DH/histidinol_DH"/>
</dbReference>
<dbReference type="Proteomes" id="UP001642484">
    <property type="component" value="Unassembled WGS sequence"/>
</dbReference>